<dbReference type="EMBL" id="BMHV01000021">
    <property type="protein sequence ID" value="GGF71165.1"/>
    <property type="molecule type" value="Genomic_DNA"/>
</dbReference>
<dbReference type="AlphaFoldDB" id="A0A917FCT3"/>
<accession>A0A917FCT3</accession>
<name>A0A917FCT3_9PROT</name>
<gene>
    <name evidence="1" type="ORF">GCM10011332_26440</name>
</gene>
<evidence type="ECO:0000313" key="1">
    <source>
        <dbReference type="EMBL" id="GGF71165.1"/>
    </source>
</evidence>
<comment type="caution">
    <text evidence="1">The sequence shown here is derived from an EMBL/GenBank/DDBJ whole genome shotgun (WGS) entry which is preliminary data.</text>
</comment>
<proteinExistence type="predicted"/>
<dbReference type="RefSeq" id="WP_188666089.1">
    <property type="nucleotide sequence ID" value="NZ_BMHV01000021.1"/>
</dbReference>
<evidence type="ECO:0000313" key="2">
    <source>
        <dbReference type="Proteomes" id="UP000632498"/>
    </source>
</evidence>
<dbReference type="Proteomes" id="UP000632498">
    <property type="component" value="Unassembled WGS sequence"/>
</dbReference>
<sequence>MSGRNLAEMARGLTPAHIPAGSITSDKLATNAVGADALDPSVTPVTTKRQVSGEYTITASAAIDWEHGLGSIPQKHGLKLKCVLAERGYLAGEIIDFPNQNIGVGGNNHNIAVSADATHVHAKIGVTTGVFGGGGPILIIRRDNGGSETLTSANWKLIIWAEA</sequence>
<organism evidence="1 2">
    <name type="scientific">Terasakiella brassicae</name>
    <dbReference type="NCBI Taxonomy" id="1634917"/>
    <lineage>
        <taxon>Bacteria</taxon>
        <taxon>Pseudomonadati</taxon>
        <taxon>Pseudomonadota</taxon>
        <taxon>Alphaproteobacteria</taxon>
        <taxon>Rhodospirillales</taxon>
        <taxon>Terasakiellaceae</taxon>
        <taxon>Terasakiella</taxon>
    </lineage>
</organism>
<reference evidence="1" key="1">
    <citation type="journal article" date="2014" name="Int. J. Syst. Evol. Microbiol.">
        <title>Complete genome sequence of Corynebacterium casei LMG S-19264T (=DSM 44701T), isolated from a smear-ripened cheese.</title>
        <authorList>
            <consortium name="US DOE Joint Genome Institute (JGI-PGF)"/>
            <person name="Walter F."/>
            <person name="Albersmeier A."/>
            <person name="Kalinowski J."/>
            <person name="Ruckert C."/>
        </authorList>
    </citation>
    <scope>NUCLEOTIDE SEQUENCE</scope>
    <source>
        <strain evidence="1">CGMCC 1.15254</strain>
    </source>
</reference>
<protein>
    <submittedName>
        <fullName evidence="1">Uncharacterized protein</fullName>
    </submittedName>
</protein>
<reference evidence="1" key="2">
    <citation type="submission" date="2020-09" db="EMBL/GenBank/DDBJ databases">
        <authorList>
            <person name="Sun Q."/>
            <person name="Zhou Y."/>
        </authorList>
    </citation>
    <scope>NUCLEOTIDE SEQUENCE</scope>
    <source>
        <strain evidence="1">CGMCC 1.15254</strain>
    </source>
</reference>
<keyword evidence="2" id="KW-1185">Reference proteome</keyword>